<dbReference type="PANTHER" id="PTHR43031">
    <property type="entry name" value="FAD-DEPENDENT OXIDOREDUCTASE"/>
    <property type="match status" value="1"/>
</dbReference>
<evidence type="ECO:0000313" key="4">
    <source>
        <dbReference type="Proteomes" id="UP000078287"/>
    </source>
</evidence>
<comment type="caution">
    <text evidence="3">The sequence shown here is derived from an EMBL/GenBank/DDBJ whole genome shotgun (WGS) entry which is preliminary data.</text>
</comment>
<evidence type="ECO:0000313" key="3">
    <source>
        <dbReference type="EMBL" id="OAN47533.1"/>
    </source>
</evidence>
<feature type="domain" description="Rhodanese" evidence="2">
    <location>
        <begin position="50"/>
        <end position="138"/>
    </location>
</feature>
<dbReference type="CDD" id="cd00158">
    <property type="entry name" value="RHOD"/>
    <property type="match status" value="1"/>
</dbReference>
<dbReference type="Gene3D" id="3.40.250.10">
    <property type="entry name" value="Rhodanese-like domain"/>
    <property type="match status" value="1"/>
</dbReference>
<gene>
    <name evidence="3" type="ORF">A6A03_09775</name>
</gene>
<dbReference type="Pfam" id="PF00581">
    <property type="entry name" value="Rhodanese"/>
    <property type="match status" value="1"/>
</dbReference>
<dbReference type="GO" id="GO:0016740">
    <property type="term" value="F:transferase activity"/>
    <property type="evidence" value="ECO:0007669"/>
    <property type="project" value="UniProtKB-KW"/>
</dbReference>
<sequence>MRRFFISAFLLVFVMLAACGPATTTTTAPATTAKLPAEINVARLKTMLDQNENFFLLDVRTPQEFVQDGRVAQATLIPLQELEQRLNELPTDKPIVCICRSGNRSAAACDLLRSHGFEAVNVAGGMRAWKAAGYPAVVGP</sequence>
<dbReference type="SUPFAM" id="SSF52821">
    <property type="entry name" value="Rhodanese/Cell cycle control phosphatase"/>
    <property type="match status" value="1"/>
</dbReference>
<organism evidence="3 4">
    <name type="scientific">Chloroflexus islandicus</name>
    <dbReference type="NCBI Taxonomy" id="1707952"/>
    <lineage>
        <taxon>Bacteria</taxon>
        <taxon>Bacillati</taxon>
        <taxon>Chloroflexota</taxon>
        <taxon>Chloroflexia</taxon>
        <taxon>Chloroflexales</taxon>
        <taxon>Chloroflexineae</taxon>
        <taxon>Chloroflexaceae</taxon>
        <taxon>Chloroflexus</taxon>
    </lineage>
</organism>
<feature type="signal peptide" evidence="1">
    <location>
        <begin position="1"/>
        <end position="17"/>
    </location>
</feature>
<dbReference type="InterPro" id="IPR050229">
    <property type="entry name" value="GlpE_sulfurtransferase"/>
</dbReference>
<evidence type="ECO:0000259" key="2">
    <source>
        <dbReference type="PROSITE" id="PS50206"/>
    </source>
</evidence>
<dbReference type="AlphaFoldDB" id="A0A178MG38"/>
<feature type="chain" id="PRO_5008091930" evidence="1">
    <location>
        <begin position="18"/>
        <end position="140"/>
    </location>
</feature>
<dbReference type="PROSITE" id="PS51257">
    <property type="entry name" value="PROKAR_LIPOPROTEIN"/>
    <property type="match status" value="1"/>
</dbReference>
<proteinExistence type="predicted"/>
<dbReference type="STRING" id="1707952.A6A03_09775"/>
<keyword evidence="3" id="KW-0808">Transferase</keyword>
<evidence type="ECO:0000256" key="1">
    <source>
        <dbReference type="SAM" id="SignalP"/>
    </source>
</evidence>
<dbReference type="PANTHER" id="PTHR43031:SF1">
    <property type="entry name" value="PYRIDINE NUCLEOTIDE-DISULPHIDE OXIDOREDUCTASE"/>
    <property type="match status" value="1"/>
</dbReference>
<reference evidence="3 4" key="1">
    <citation type="submission" date="2016-04" db="EMBL/GenBank/DDBJ databases">
        <title>Chloroflexus islandicus sp. nov., a thermophilic filamentous anoxygenic phototrophic bacterium from geyser Strokkur (Iceland).</title>
        <authorList>
            <person name="Gaisin V.A."/>
            <person name="Kalashnikov A.M."/>
            <person name="Sukhacheva M.V."/>
            <person name="Grouzdev D.S."/>
            <person name="Ivanov T.M."/>
            <person name="Kuznetsov B."/>
            <person name="Gorlenko V.M."/>
        </authorList>
    </citation>
    <scope>NUCLEOTIDE SEQUENCE [LARGE SCALE GENOMIC DNA]</scope>
    <source>
        <strain evidence="4">isl-2</strain>
    </source>
</reference>
<dbReference type="InterPro" id="IPR036873">
    <property type="entry name" value="Rhodanese-like_dom_sf"/>
</dbReference>
<keyword evidence="1" id="KW-0732">Signal</keyword>
<name>A0A178MG38_9CHLR</name>
<protein>
    <submittedName>
        <fullName evidence="3">Sulfurtransferase</fullName>
    </submittedName>
</protein>
<dbReference type="Proteomes" id="UP000078287">
    <property type="component" value="Unassembled WGS sequence"/>
</dbReference>
<keyword evidence="4" id="KW-1185">Reference proteome</keyword>
<dbReference type="OrthoDB" id="9800872at2"/>
<dbReference type="InterPro" id="IPR001763">
    <property type="entry name" value="Rhodanese-like_dom"/>
</dbReference>
<accession>A0A178MG38</accession>
<dbReference type="EMBL" id="LWQS01000036">
    <property type="protein sequence ID" value="OAN47533.1"/>
    <property type="molecule type" value="Genomic_DNA"/>
</dbReference>
<dbReference type="RefSeq" id="WP_066783607.1">
    <property type="nucleotide sequence ID" value="NZ_LWQS01000036.1"/>
</dbReference>
<dbReference type="PROSITE" id="PS50206">
    <property type="entry name" value="RHODANESE_3"/>
    <property type="match status" value="1"/>
</dbReference>
<dbReference type="SMART" id="SM00450">
    <property type="entry name" value="RHOD"/>
    <property type="match status" value="1"/>
</dbReference>